<evidence type="ECO:0000256" key="4">
    <source>
        <dbReference type="ARBA" id="ARBA00023136"/>
    </source>
</evidence>
<keyword evidence="2 6" id="KW-0812">Transmembrane</keyword>
<keyword evidence="4 6" id="KW-0472">Membrane</keyword>
<comment type="subcellular location">
    <subcellularLocation>
        <location evidence="1">Membrane</location>
        <topology evidence="1">Multi-pass membrane protein</topology>
    </subcellularLocation>
</comment>
<comment type="caution">
    <text evidence="7">The sequence shown here is derived from an EMBL/GenBank/DDBJ whole genome shotgun (WGS) entry which is preliminary data.</text>
</comment>
<evidence type="ECO:0000256" key="1">
    <source>
        <dbReference type="ARBA" id="ARBA00004141"/>
    </source>
</evidence>
<feature type="transmembrane region" description="Helical" evidence="6">
    <location>
        <begin position="437"/>
        <end position="456"/>
    </location>
</feature>
<feature type="transmembrane region" description="Helical" evidence="6">
    <location>
        <begin position="405"/>
        <end position="425"/>
    </location>
</feature>
<feature type="transmembrane region" description="Helical" evidence="6">
    <location>
        <begin position="336"/>
        <end position="354"/>
    </location>
</feature>
<dbReference type="PANTHER" id="PTHR12570:SF65">
    <property type="entry name" value="MAGNESIUM TRANSPORTER NIPA9-RELATED"/>
    <property type="match status" value="1"/>
</dbReference>
<name>A0A8H4R199_9AGAR</name>
<evidence type="ECO:0000313" key="7">
    <source>
        <dbReference type="EMBL" id="KAF4620017.1"/>
    </source>
</evidence>
<evidence type="ECO:0000256" key="6">
    <source>
        <dbReference type="SAM" id="Phobius"/>
    </source>
</evidence>
<feature type="transmembrane region" description="Helical" evidence="6">
    <location>
        <begin position="311"/>
        <end position="329"/>
    </location>
</feature>
<protein>
    <recommendedName>
        <fullName evidence="9">DUF803-domain-containing protein</fullName>
    </recommendedName>
</protein>
<gene>
    <name evidence="7" type="ORF">D9613_005505</name>
</gene>
<feature type="compositionally biased region" description="Acidic residues" evidence="5">
    <location>
        <begin position="93"/>
        <end position="112"/>
    </location>
</feature>
<proteinExistence type="predicted"/>
<evidence type="ECO:0000256" key="2">
    <source>
        <dbReference type="ARBA" id="ARBA00022692"/>
    </source>
</evidence>
<reference evidence="7 8" key="1">
    <citation type="submission" date="2019-12" db="EMBL/GenBank/DDBJ databases">
        <authorList>
            <person name="Floudas D."/>
            <person name="Bentzer J."/>
            <person name="Ahren D."/>
            <person name="Johansson T."/>
            <person name="Persson P."/>
            <person name="Tunlid A."/>
        </authorList>
    </citation>
    <scope>NUCLEOTIDE SEQUENCE [LARGE SCALE GENOMIC DNA]</scope>
    <source>
        <strain evidence="7 8">CBS 102.39</strain>
    </source>
</reference>
<evidence type="ECO:0000256" key="3">
    <source>
        <dbReference type="ARBA" id="ARBA00022989"/>
    </source>
</evidence>
<feature type="region of interest" description="Disordered" evidence="5">
    <location>
        <begin position="77"/>
        <end position="155"/>
    </location>
</feature>
<evidence type="ECO:0008006" key="9">
    <source>
        <dbReference type="Google" id="ProtNLM"/>
    </source>
</evidence>
<feature type="transmembrane region" description="Helical" evidence="6">
    <location>
        <begin position="248"/>
        <end position="267"/>
    </location>
</feature>
<evidence type="ECO:0000313" key="8">
    <source>
        <dbReference type="Proteomes" id="UP000521872"/>
    </source>
</evidence>
<accession>A0A8H4R199</accession>
<feature type="transmembrane region" description="Helical" evidence="6">
    <location>
        <begin position="221"/>
        <end position="242"/>
    </location>
</feature>
<feature type="region of interest" description="Disordered" evidence="5">
    <location>
        <begin position="575"/>
        <end position="620"/>
    </location>
</feature>
<feature type="compositionally biased region" description="Basic and acidic residues" evidence="5">
    <location>
        <begin position="77"/>
        <end position="90"/>
    </location>
</feature>
<sequence>MNFISQVFVGSSADWYTNVRSADAYTPEWAIWRGMDDLPRLTTRTFVGIVVAISGNVLISLALNLQKLAHKRVEKMRLDASRSAQRHDTSLTELDEDDEEQSMQASAEEEDVFLDRPPATVDAELRPLTSHPEPLIRNYGGPGSSTPTPNGRRDDVKRSFISRLNPLRTRQKLAQVKYTLPVDIMSEDAALHGLASCNHKKHDTKDNVLDENEGEYLKSKLWWLGFLLMNVGEMGNFISYAFAPASLVAPLGTFALMANCFFAPLLLGEYFRKARVAIAIIGAVTVVLASNASDTRLNPDALLHAISQTSFVIYTCTYIIGAIVLAMLSEGNIGKSWVFVDVGLCALFGGFTVLSTKALSTLLTLEWIDLFRRWITYPLIAVLVLTGVGQIRYLNRALMRFDSKVVIPIQFVLFTLSAIIGSAILYGDFRKAKFHQIVTFLYGCAATFAGVFIIAWDPKDAIDTAQDDEIGRGELDSTSNTSQQAISEGAHLGMGILGRRNRATLVLPSGLTPRDTPAVRRKRSAVGMMGISPAQHLLLVHTPPREAPLRSRLDADNDAERAVPHSPEYVGRRRTMSWYGNDGGRGSSGLGTRNNSVNGRLRDGTNPVGSYDERFATGNQ</sequence>
<keyword evidence="3 6" id="KW-1133">Transmembrane helix</keyword>
<feature type="transmembrane region" description="Helical" evidence="6">
    <location>
        <begin position="274"/>
        <end position="291"/>
    </location>
</feature>
<dbReference type="PANTHER" id="PTHR12570">
    <property type="match status" value="1"/>
</dbReference>
<dbReference type="Proteomes" id="UP000521872">
    <property type="component" value="Unassembled WGS sequence"/>
</dbReference>
<feature type="transmembrane region" description="Helical" evidence="6">
    <location>
        <begin position="374"/>
        <end position="393"/>
    </location>
</feature>
<dbReference type="GO" id="GO:0016020">
    <property type="term" value="C:membrane"/>
    <property type="evidence" value="ECO:0007669"/>
    <property type="project" value="UniProtKB-SubCell"/>
</dbReference>
<dbReference type="EMBL" id="JAACJL010000016">
    <property type="protein sequence ID" value="KAF4620017.1"/>
    <property type="molecule type" value="Genomic_DNA"/>
</dbReference>
<feature type="compositionally biased region" description="Basic and acidic residues" evidence="5">
    <location>
        <begin position="611"/>
        <end position="620"/>
    </location>
</feature>
<dbReference type="GO" id="GO:0015095">
    <property type="term" value="F:magnesium ion transmembrane transporter activity"/>
    <property type="evidence" value="ECO:0007669"/>
    <property type="project" value="InterPro"/>
</dbReference>
<dbReference type="Pfam" id="PF05653">
    <property type="entry name" value="Mg_trans_NIPA"/>
    <property type="match status" value="1"/>
</dbReference>
<feature type="transmembrane region" description="Helical" evidence="6">
    <location>
        <begin position="45"/>
        <end position="65"/>
    </location>
</feature>
<organism evidence="7 8">
    <name type="scientific">Agrocybe pediades</name>
    <dbReference type="NCBI Taxonomy" id="84607"/>
    <lineage>
        <taxon>Eukaryota</taxon>
        <taxon>Fungi</taxon>
        <taxon>Dikarya</taxon>
        <taxon>Basidiomycota</taxon>
        <taxon>Agaricomycotina</taxon>
        <taxon>Agaricomycetes</taxon>
        <taxon>Agaricomycetidae</taxon>
        <taxon>Agaricales</taxon>
        <taxon>Agaricineae</taxon>
        <taxon>Strophariaceae</taxon>
        <taxon>Agrocybe</taxon>
    </lineage>
</organism>
<dbReference type="InterPro" id="IPR008521">
    <property type="entry name" value="Mg_trans_NIPA"/>
</dbReference>
<dbReference type="AlphaFoldDB" id="A0A8H4R199"/>
<keyword evidence="8" id="KW-1185">Reference proteome</keyword>
<evidence type="ECO:0000256" key="5">
    <source>
        <dbReference type="SAM" id="MobiDB-lite"/>
    </source>
</evidence>